<feature type="region of interest" description="Disordered" evidence="1">
    <location>
        <begin position="235"/>
        <end position="254"/>
    </location>
</feature>
<organism evidence="2 3">
    <name type="scientific">Ooceraea biroi</name>
    <name type="common">Clonal raider ant</name>
    <name type="synonym">Cerapachys biroi</name>
    <dbReference type="NCBI Taxonomy" id="2015173"/>
    <lineage>
        <taxon>Eukaryota</taxon>
        <taxon>Metazoa</taxon>
        <taxon>Ecdysozoa</taxon>
        <taxon>Arthropoda</taxon>
        <taxon>Hexapoda</taxon>
        <taxon>Insecta</taxon>
        <taxon>Pterygota</taxon>
        <taxon>Neoptera</taxon>
        <taxon>Endopterygota</taxon>
        <taxon>Hymenoptera</taxon>
        <taxon>Apocrita</taxon>
        <taxon>Aculeata</taxon>
        <taxon>Formicoidea</taxon>
        <taxon>Formicidae</taxon>
        <taxon>Dorylinae</taxon>
        <taxon>Ooceraea</taxon>
    </lineage>
</organism>
<name>A0A3L8DEQ6_OOCBI</name>
<sequence length="329" mass="37345">MQGRKCRKMTESEYQEPGRSRVLQRLISITGAMVSTYRTLWIPSRVTARQHNYHQRAVIPDYRGRPAVQSEWRIFPLRPCRSLAALAGNRCERIREEAARQGLARIITRGVAGRRIPAPTPTAIAASTEASRDQPETRKEEVSGPASSDAPPAKRESFQPSSIRPQRICLQLRGWKLIPLELPRQPLTRPPRLSLTPWDIRVRRNTSPRYLTWAPAPISPLLPSPAREIRETATQTTVRATQEQGTQTRGWNSDRIHHSVSHGRLQRRYTNAMSMTTTTNERHDAIRDAVITAPFRKRTRESALYFAVTFSAPSFEILLGDFCEVPLSG</sequence>
<feature type="compositionally biased region" description="Polar residues" evidence="1">
    <location>
        <begin position="235"/>
        <end position="251"/>
    </location>
</feature>
<gene>
    <name evidence="2" type="ORF">DMN91_008755</name>
</gene>
<dbReference type="AlphaFoldDB" id="A0A3L8DEQ6"/>
<comment type="caution">
    <text evidence="2">The sequence shown here is derived from an EMBL/GenBank/DDBJ whole genome shotgun (WGS) entry which is preliminary data.</text>
</comment>
<feature type="compositionally biased region" description="Basic and acidic residues" evidence="1">
    <location>
        <begin position="130"/>
        <end position="142"/>
    </location>
</feature>
<evidence type="ECO:0000313" key="2">
    <source>
        <dbReference type="EMBL" id="RLU18398.1"/>
    </source>
</evidence>
<dbReference type="EMBL" id="QOIP01000009">
    <property type="protein sequence ID" value="RLU18398.1"/>
    <property type="molecule type" value="Genomic_DNA"/>
</dbReference>
<evidence type="ECO:0000256" key="1">
    <source>
        <dbReference type="SAM" id="MobiDB-lite"/>
    </source>
</evidence>
<reference evidence="2 3" key="1">
    <citation type="journal article" date="2018" name="Genome Res.">
        <title>The genomic architecture and molecular evolution of ant odorant receptors.</title>
        <authorList>
            <person name="McKenzie S.K."/>
            <person name="Kronauer D.J.C."/>
        </authorList>
    </citation>
    <scope>NUCLEOTIDE SEQUENCE [LARGE SCALE GENOMIC DNA]</scope>
    <source>
        <strain evidence="2">Clonal line C1</strain>
    </source>
</reference>
<evidence type="ECO:0000313" key="3">
    <source>
        <dbReference type="Proteomes" id="UP000279307"/>
    </source>
</evidence>
<dbReference type="Proteomes" id="UP000279307">
    <property type="component" value="Chromosome 9"/>
</dbReference>
<proteinExistence type="predicted"/>
<protein>
    <submittedName>
        <fullName evidence="2">Uncharacterized protein</fullName>
    </submittedName>
</protein>
<feature type="region of interest" description="Disordered" evidence="1">
    <location>
        <begin position="117"/>
        <end position="162"/>
    </location>
</feature>
<accession>A0A3L8DEQ6</accession>